<dbReference type="Proteomes" id="UP000000702">
    <property type="component" value="Unassembled WGS sequence"/>
</dbReference>
<comment type="caution">
    <text evidence="2">The sequence shown here is derived from an EMBL/GenBank/DDBJ whole genome shotgun (WGS) entry which is preliminary data.</text>
</comment>
<dbReference type="EMBL" id="CAEQ01000447">
    <property type="protein sequence ID" value="CCD11765.1"/>
    <property type="molecule type" value="Genomic_DNA"/>
</dbReference>
<gene>
    <name evidence="2" type="ORF">TCIL3000_0_27120</name>
</gene>
<keyword evidence="3" id="KW-1185">Reference proteome</keyword>
<evidence type="ECO:0000313" key="3">
    <source>
        <dbReference type="Proteomes" id="UP000000702"/>
    </source>
</evidence>
<feature type="region of interest" description="Disordered" evidence="1">
    <location>
        <begin position="66"/>
        <end position="164"/>
    </location>
</feature>
<reference evidence="3" key="1">
    <citation type="submission" date="2011-07" db="EMBL/GenBank/DDBJ databases">
        <title>Divergent evolution of antigenic variation in African trypanosomes.</title>
        <authorList>
            <person name="Jackson A.P."/>
            <person name="Berry A."/>
            <person name="Allison H.C."/>
            <person name="Burton P."/>
            <person name="Anderson J."/>
            <person name="Aslett M."/>
            <person name="Brown R."/>
            <person name="Corton N."/>
            <person name="Harris D."/>
            <person name="Hauser H."/>
            <person name="Gamble J."/>
            <person name="Gilderthorp R."/>
            <person name="McQuillan J."/>
            <person name="Quail M.A."/>
            <person name="Sanders M."/>
            <person name="Van Tonder A."/>
            <person name="Ginger M.L."/>
            <person name="Donelson J.E."/>
            <person name="Field M.C."/>
            <person name="Barry J.D."/>
            <person name="Berriman M."/>
            <person name="Hertz-Fowler C."/>
        </authorList>
    </citation>
    <scope>NUCLEOTIDE SEQUENCE [LARGE SCALE GENOMIC DNA]</scope>
    <source>
        <strain evidence="3">IL3000</strain>
    </source>
</reference>
<dbReference type="AlphaFoldDB" id="F9W3P2"/>
<evidence type="ECO:0000256" key="1">
    <source>
        <dbReference type="SAM" id="MobiDB-lite"/>
    </source>
</evidence>
<sequence length="907" mass="105544">MKRDHADRKKRKTRDRSVELCSEDNNLTSGNRAPDSDALSSLLSRAKARTKKDEDGNSITLVLDEITSGDALTSQSDRRKSGRRGTKRKEIQEEGEKKDSRTLFNDFSSGDGLLARLGLIGDDDVKKKRRPKRKVRVSVSRPSDACSSKNAYQSPLDDSVAARRMTLESDPQCLREGLGEGLLVSNSALVGSSQIPPERVGGGHARRPSTKVPSSSRRGRRVGSFPKVARSSVAGSLKSYEQSEGRLSEIPSMSEGEGVTGGGTTIWEGLPKPKRGKKRSYDGGESRATEDSDEDSTYDSEETDESYESDEEEESEEETVQEKKERCETELLNYFQQLFMWRMLSARKIQCAWRCYKARLALKERQQILYRHVYRVQKAATLCIQGFLQSVVGRKKLRLTQERYMIATEERAAAENRVIKSALLIADHVAAFLERRRSERELCKLLNLSNRKELQLRCVAQTLVARWWRLVLPRKRYWQRREKEVEEARSMEFLLKKQNIAAITIQRHCRGRLCRKMVEQLKRELVQRYETRQRLLHENVDLIRLCLQEFTRRCERLALEAAHRQVKQEEAAAVIQSGWRAALRSQAINNALDHCRRTSKAVLTIQRIYRRYRNDGAVRYFRRIQQVANLDRLEREYRIYRATVRLQSFARMVLAKRSARQLRAAIGRGYFFAAAVIQAACRGGAARLQLACVRRLQRQAMELYQWLCLEQKKRIVNHVCAFLRARMSCQITEQRRCRRLSEKLLLRRVVRRQLLLDKSASIIQRGVRRWLTRRREREAEERERALRALVLSCVTRIQAVMRGFLARCDYRHRRFYAQRERQRREEMEEVAVEMWVDEWRAALLQWELDRRRVESLEKTARDVIEWCFSRASLPAAATPLVVKNVMRDTDDSDDDLDPIYSTYRDDP</sequence>
<dbReference type="PROSITE" id="PS50096">
    <property type="entry name" value="IQ"/>
    <property type="match status" value="5"/>
</dbReference>
<dbReference type="InterPro" id="IPR000048">
    <property type="entry name" value="IQ_motif_EF-hand-BS"/>
</dbReference>
<feature type="compositionally biased region" description="Basic and acidic residues" evidence="1">
    <location>
        <begin position="88"/>
        <end position="101"/>
    </location>
</feature>
<dbReference type="Pfam" id="PF00612">
    <property type="entry name" value="IQ"/>
    <property type="match status" value="4"/>
</dbReference>
<proteinExistence type="predicted"/>
<feature type="compositionally biased region" description="Basic and acidic residues" evidence="1">
    <location>
        <begin position="279"/>
        <end position="290"/>
    </location>
</feature>
<feature type="region of interest" description="Disordered" evidence="1">
    <location>
        <begin position="1"/>
        <end position="38"/>
    </location>
</feature>
<dbReference type="SMART" id="SM00015">
    <property type="entry name" value="IQ"/>
    <property type="match status" value="7"/>
</dbReference>
<organism evidence="2 3">
    <name type="scientific">Trypanosoma congolense (strain IL3000)</name>
    <dbReference type="NCBI Taxonomy" id="1068625"/>
    <lineage>
        <taxon>Eukaryota</taxon>
        <taxon>Discoba</taxon>
        <taxon>Euglenozoa</taxon>
        <taxon>Kinetoplastea</taxon>
        <taxon>Metakinetoplastina</taxon>
        <taxon>Trypanosomatida</taxon>
        <taxon>Trypanosomatidae</taxon>
        <taxon>Trypanosoma</taxon>
        <taxon>Nannomonas</taxon>
    </lineage>
</organism>
<feature type="compositionally biased region" description="Acidic residues" evidence="1">
    <location>
        <begin position="291"/>
        <end position="319"/>
    </location>
</feature>
<dbReference type="VEuPathDB" id="TriTrypDB:TcIL3000_0_27120"/>
<accession>F9W3P2</accession>
<feature type="region of interest" description="Disordered" evidence="1">
    <location>
        <begin position="189"/>
        <end position="323"/>
    </location>
</feature>
<name>F9W3P2_TRYCI</name>
<evidence type="ECO:0000313" key="2">
    <source>
        <dbReference type="EMBL" id="CCD11765.1"/>
    </source>
</evidence>
<dbReference type="Gene3D" id="1.20.5.190">
    <property type="match status" value="2"/>
</dbReference>
<protein>
    <submittedName>
        <fullName evidence="2">WGS project CAEQ00000000 data, annotated contig 1086</fullName>
    </submittedName>
</protein>
<reference evidence="2 3" key="2">
    <citation type="journal article" date="2012" name="Proc. Natl. Acad. Sci. U.S.A.">
        <title>Antigenic diversity is generated by distinct evolutionary mechanisms in African trypanosome species.</title>
        <authorList>
            <person name="Jackson A.P."/>
            <person name="Berry A."/>
            <person name="Aslett M."/>
            <person name="Allison H.C."/>
            <person name="Burton P."/>
            <person name="Vavrova-Anderson J."/>
            <person name="Brown R."/>
            <person name="Browne H."/>
            <person name="Corton N."/>
            <person name="Hauser H."/>
            <person name="Gamble J."/>
            <person name="Gilderthorp R."/>
            <person name="Marcello L."/>
            <person name="McQuillan J."/>
            <person name="Otto T.D."/>
            <person name="Quail M.A."/>
            <person name="Sanders M.J."/>
            <person name="van Tonder A."/>
            <person name="Ginger M.L."/>
            <person name="Field M.C."/>
            <person name="Barry J.D."/>
            <person name="Hertz-Fowler C."/>
            <person name="Berriman M."/>
        </authorList>
    </citation>
    <scope>NUCLEOTIDE SEQUENCE [LARGE SCALE GENOMIC DNA]</scope>
    <source>
        <strain evidence="2 3">IL3000</strain>
    </source>
</reference>
<feature type="compositionally biased region" description="Basic residues" evidence="1">
    <location>
        <begin position="127"/>
        <end position="136"/>
    </location>
</feature>